<dbReference type="Pfam" id="PF00850">
    <property type="entry name" value="Hist_deacetyl"/>
    <property type="match status" value="2"/>
</dbReference>
<dbReference type="Gene3D" id="3.40.800.20">
    <property type="entry name" value="Histone deacetylase domain"/>
    <property type="match status" value="2"/>
</dbReference>
<comment type="caution">
    <text evidence="4">The sequence shown here is derived from an EMBL/GenBank/DDBJ whole genome shotgun (WGS) entry which is preliminary data.</text>
</comment>
<feature type="domain" description="Histone deacetylase" evidence="3">
    <location>
        <begin position="116"/>
        <end position="412"/>
    </location>
</feature>
<accession>A0AAN7SMY0</accession>
<keyword evidence="5" id="KW-1185">Reference proteome</keyword>
<gene>
    <name evidence="4" type="ORF">RN001_015999</name>
</gene>
<proteinExistence type="predicted"/>
<dbReference type="InterPro" id="IPR037138">
    <property type="entry name" value="His_deacetylse_dom_sf"/>
</dbReference>
<dbReference type="CDD" id="cd10002">
    <property type="entry name" value="HDAC10_HDAC6-dom1"/>
    <property type="match status" value="1"/>
</dbReference>
<protein>
    <recommendedName>
        <fullName evidence="3">Histone deacetylase domain-containing protein</fullName>
    </recommendedName>
</protein>
<dbReference type="AlphaFoldDB" id="A0AAN7SMY0"/>
<dbReference type="PANTHER" id="PTHR10625">
    <property type="entry name" value="HISTONE DEACETYLASE HDAC1-RELATED"/>
    <property type="match status" value="1"/>
</dbReference>
<sequence>MEKTELTRIFEELSLDQNNLEDSNGATVLEKPSQRKKDKFLKKSGPPSKSKIVRPTRRRHHLKFAGLKKQENDMAFLCNEYEKAESCATMLRKETALFYDDETCLHDCLWDVNYIESSKRYLAIMERCQQLDLLDRCVKLPYQLATKEDILKIHTNELYEKLESISANKNIDEVEKIASDYDAVYFNEYTFKASLIAAGNAISLVESVCIGEVQNGMAIIRPPGHHAMSNEYCGFCFFNNVAIAAQYALDNNLAEKILIVDVDVHHGQASQRSFYNTKNVLYFSIHRYEHGAFWPNLRESNFDYIGEGNGLGYNINFPLNDIGRNDSDYLSIIFNILLPVAYEYNPDLIIVSAGYDACIGCPEGEMQVTPAFYGHLITLLSGLANGKIAVCLEGGYFLPSLAEGVAMTIKALLGDACAILPPISKPHVSIIDTINDLRIVLHKYWKCFQIFDIFGSTANPNNYHKVDVIFKGEELKPPYPTRDFYPVNPIEYIEKYTDMVNDLQLEYEAVGESQLVSCCYDEKMLLHQSEGDYHVEQPSRLLEIYKTYKEWNLASRCFNIIPQPFDFDVLKLVHDEAYVKQLWDKQFGILLDKGRDMYFNENTLEAIIKANESLLAVVDSVLDESCRSGAAIIRPPGHHAETNSASGFCFVNNVAVAAKYILHKYPVKRVLILDFDIHHGNGTQNIFYEDNQVMYLSIHKYFPRSFFPSSTDAHSTKCGEGIGVGYNVNIPLTGMQLYNMDYLTIFFNVVLPVLYSFAPEIILVSAGFDAGINDPLGHYCLTPECFGHFIQLIKPLANGRLILALEGGYNLVTVKYSMNICIKTLLGDPLPTINDKNTISEYTVKALKAVKRSHTQYWPALDVDRKLLACGYKTIIKSTSSDSDDCNCKP</sequence>
<evidence type="ECO:0000256" key="2">
    <source>
        <dbReference type="SAM" id="MobiDB-lite"/>
    </source>
</evidence>
<dbReference type="GO" id="GO:0000118">
    <property type="term" value="C:histone deacetylase complex"/>
    <property type="evidence" value="ECO:0007669"/>
    <property type="project" value="TreeGrafter"/>
</dbReference>
<dbReference type="InterPro" id="IPR023801">
    <property type="entry name" value="His_deacetylse_dom"/>
</dbReference>
<dbReference type="GO" id="GO:0141221">
    <property type="term" value="F:histone deacetylase activity, hydrolytic mechanism"/>
    <property type="evidence" value="ECO:0007669"/>
    <property type="project" value="UniProtKB-EC"/>
</dbReference>
<dbReference type="EMBL" id="JARPUR010000008">
    <property type="protein sequence ID" value="KAK4871875.1"/>
    <property type="molecule type" value="Genomic_DNA"/>
</dbReference>
<dbReference type="SUPFAM" id="SSF52768">
    <property type="entry name" value="Arginase/deacetylase"/>
    <property type="match status" value="2"/>
</dbReference>
<comment type="catalytic activity">
    <reaction evidence="1">
        <text>N(6)-acetyl-L-lysyl-[histone] + H2O = L-lysyl-[histone] + acetate</text>
        <dbReference type="Rhea" id="RHEA:58196"/>
        <dbReference type="Rhea" id="RHEA-COMP:9845"/>
        <dbReference type="Rhea" id="RHEA-COMP:11338"/>
        <dbReference type="ChEBI" id="CHEBI:15377"/>
        <dbReference type="ChEBI" id="CHEBI:29969"/>
        <dbReference type="ChEBI" id="CHEBI:30089"/>
        <dbReference type="ChEBI" id="CHEBI:61930"/>
        <dbReference type="EC" id="3.5.1.98"/>
    </reaction>
</comment>
<dbReference type="GO" id="GO:0040029">
    <property type="term" value="P:epigenetic regulation of gene expression"/>
    <property type="evidence" value="ECO:0007669"/>
    <property type="project" value="TreeGrafter"/>
</dbReference>
<dbReference type="InterPro" id="IPR000286">
    <property type="entry name" value="HDACs"/>
</dbReference>
<reference evidence="5" key="1">
    <citation type="submission" date="2023-01" db="EMBL/GenBank/DDBJ databases">
        <title>Key to firefly adult light organ development and bioluminescence: homeobox transcription factors regulate luciferase expression and transportation to peroxisome.</title>
        <authorList>
            <person name="Fu X."/>
        </authorList>
    </citation>
    <scope>NUCLEOTIDE SEQUENCE [LARGE SCALE GENOMIC DNA]</scope>
</reference>
<evidence type="ECO:0000313" key="4">
    <source>
        <dbReference type="EMBL" id="KAK4871875.1"/>
    </source>
</evidence>
<evidence type="ECO:0000256" key="1">
    <source>
        <dbReference type="ARBA" id="ARBA00048287"/>
    </source>
</evidence>
<evidence type="ECO:0000259" key="3">
    <source>
        <dbReference type="Pfam" id="PF00850"/>
    </source>
</evidence>
<evidence type="ECO:0000313" key="5">
    <source>
        <dbReference type="Proteomes" id="UP001353858"/>
    </source>
</evidence>
<dbReference type="Proteomes" id="UP001353858">
    <property type="component" value="Unassembled WGS sequence"/>
</dbReference>
<organism evidence="4 5">
    <name type="scientific">Aquatica leii</name>
    <dbReference type="NCBI Taxonomy" id="1421715"/>
    <lineage>
        <taxon>Eukaryota</taxon>
        <taxon>Metazoa</taxon>
        <taxon>Ecdysozoa</taxon>
        <taxon>Arthropoda</taxon>
        <taxon>Hexapoda</taxon>
        <taxon>Insecta</taxon>
        <taxon>Pterygota</taxon>
        <taxon>Neoptera</taxon>
        <taxon>Endopterygota</taxon>
        <taxon>Coleoptera</taxon>
        <taxon>Polyphaga</taxon>
        <taxon>Elateriformia</taxon>
        <taxon>Elateroidea</taxon>
        <taxon>Lampyridae</taxon>
        <taxon>Luciolinae</taxon>
        <taxon>Aquatica</taxon>
    </lineage>
</organism>
<dbReference type="PANTHER" id="PTHR10625:SF38">
    <property type="entry name" value="HISTONE DEACETYLASE 6, ISOFORM G"/>
    <property type="match status" value="1"/>
</dbReference>
<dbReference type="PRINTS" id="PR01270">
    <property type="entry name" value="HDASUPER"/>
</dbReference>
<dbReference type="InterPro" id="IPR023696">
    <property type="entry name" value="Ureohydrolase_dom_sf"/>
</dbReference>
<feature type="region of interest" description="Disordered" evidence="2">
    <location>
        <begin position="23"/>
        <end position="53"/>
    </location>
</feature>
<name>A0AAN7SMY0_9COLE</name>
<feature type="domain" description="Histone deacetylase" evidence="3">
    <location>
        <begin position="534"/>
        <end position="824"/>
    </location>
</feature>